<name>A0A9P6L446_9AGAM</name>
<reference evidence="1" key="2">
    <citation type="submission" date="2020-11" db="EMBL/GenBank/DDBJ databases">
        <authorList>
            <consortium name="DOE Joint Genome Institute"/>
            <person name="Kuo A."/>
            <person name="Miyauchi S."/>
            <person name="Kiss E."/>
            <person name="Drula E."/>
            <person name="Kohler A."/>
            <person name="Sanchez-Garcia M."/>
            <person name="Andreopoulos B."/>
            <person name="Barry K.W."/>
            <person name="Bonito G."/>
            <person name="Buee M."/>
            <person name="Carver A."/>
            <person name="Chen C."/>
            <person name="Cichocki N."/>
            <person name="Clum A."/>
            <person name="Culley D."/>
            <person name="Crous P.W."/>
            <person name="Fauchery L."/>
            <person name="Girlanda M."/>
            <person name="Hayes R."/>
            <person name="Keri Z."/>
            <person name="Labutti K."/>
            <person name="Lipzen A."/>
            <person name="Lombard V."/>
            <person name="Magnuson J."/>
            <person name="Maillard F."/>
            <person name="Morin E."/>
            <person name="Murat C."/>
            <person name="Nolan M."/>
            <person name="Ohm R."/>
            <person name="Pangilinan J."/>
            <person name="Pereira M."/>
            <person name="Perotto S."/>
            <person name="Peter M."/>
            <person name="Riley R."/>
            <person name="Sitrit Y."/>
            <person name="Stielow B."/>
            <person name="Szollosi G."/>
            <person name="Zifcakova L."/>
            <person name="Stursova M."/>
            <person name="Spatafora J.W."/>
            <person name="Tedersoo L."/>
            <person name="Vaario L.-M."/>
            <person name="Yamada A."/>
            <person name="Yan M."/>
            <person name="Wang P."/>
            <person name="Xu J."/>
            <person name="Bruns T."/>
            <person name="Baldrian P."/>
            <person name="Vilgalys R."/>
            <person name="Henrissat B."/>
            <person name="Grigoriev I.V."/>
            <person name="Hibbett D."/>
            <person name="Nagy L.G."/>
            <person name="Martin F.M."/>
        </authorList>
    </citation>
    <scope>NUCLEOTIDE SEQUENCE</scope>
    <source>
        <strain evidence="1">UH-Tt-Lm1</strain>
    </source>
</reference>
<reference evidence="1" key="1">
    <citation type="journal article" date="2020" name="Nat. Commun.">
        <title>Large-scale genome sequencing of mycorrhizal fungi provides insights into the early evolution of symbiotic traits.</title>
        <authorList>
            <person name="Miyauchi S."/>
            <person name="Kiss E."/>
            <person name="Kuo A."/>
            <person name="Drula E."/>
            <person name="Kohler A."/>
            <person name="Sanchez-Garcia M."/>
            <person name="Morin E."/>
            <person name="Andreopoulos B."/>
            <person name="Barry K.W."/>
            <person name="Bonito G."/>
            <person name="Buee M."/>
            <person name="Carver A."/>
            <person name="Chen C."/>
            <person name="Cichocki N."/>
            <person name="Clum A."/>
            <person name="Culley D."/>
            <person name="Crous P.W."/>
            <person name="Fauchery L."/>
            <person name="Girlanda M."/>
            <person name="Hayes R.D."/>
            <person name="Keri Z."/>
            <person name="LaButti K."/>
            <person name="Lipzen A."/>
            <person name="Lombard V."/>
            <person name="Magnuson J."/>
            <person name="Maillard F."/>
            <person name="Murat C."/>
            <person name="Nolan M."/>
            <person name="Ohm R.A."/>
            <person name="Pangilinan J."/>
            <person name="Pereira M.F."/>
            <person name="Perotto S."/>
            <person name="Peter M."/>
            <person name="Pfister S."/>
            <person name="Riley R."/>
            <person name="Sitrit Y."/>
            <person name="Stielow J.B."/>
            <person name="Szollosi G."/>
            <person name="Zifcakova L."/>
            <person name="Stursova M."/>
            <person name="Spatafora J.W."/>
            <person name="Tedersoo L."/>
            <person name="Vaario L.M."/>
            <person name="Yamada A."/>
            <person name="Yan M."/>
            <person name="Wang P."/>
            <person name="Xu J."/>
            <person name="Bruns T."/>
            <person name="Baldrian P."/>
            <person name="Vilgalys R."/>
            <person name="Dunand C."/>
            <person name="Henrissat B."/>
            <person name="Grigoriev I.V."/>
            <person name="Hibbett D."/>
            <person name="Nagy L.G."/>
            <person name="Martin F.M."/>
        </authorList>
    </citation>
    <scope>NUCLEOTIDE SEQUENCE</scope>
    <source>
        <strain evidence="1">UH-Tt-Lm1</strain>
    </source>
</reference>
<dbReference type="EMBL" id="WIUZ02000012">
    <property type="protein sequence ID" value="KAF9782489.1"/>
    <property type="molecule type" value="Genomic_DNA"/>
</dbReference>
<keyword evidence="2" id="KW-1185">Reference proteome</keyword>
<sequence>MLNDTPSEEAQWCLRAVGKGVLRLKGQLLRTVGEGVLGLKGKLVDIEDDGAARGSVLKKIDRCCRVGTFGAGVLGRLPSLSISVISSRIGRGSSIWVWRTVDLTLLAGAERETLATLVSVRSDIVGFEERGVPKLNEVSSRDRSLWWASILLGGFRDGGKSTDSSIGKVLHELNPIRVIDVVGCENEDRLQRSARGMSRCTGVDGEESAEGLPMVEQDVGWNDSNPDRKDGGGMSCERLKSGCGFKGEFVGVPGETEDTTAEVPNGVAMACSLVEVPSEDLARVVCKDINSVFSERKFNLSTGMVLRRAGRRVGLAGVGGVEDWG</sequence>
<comment type="caution">
    <text evidence="1">The sequence shown here is derived from an EMBL/GenBank/DDBJ whole genome shotgun (WGS) entry which is preliminary data.</text>
</comment>
<dbReference type="AlphaFoldDB" id="A0A9P6L446"/>
<protein>
    <submittedName>
        <fullName evidence="1">Uncharacterized protein</fullName>
    </submittedName>
</protein>
<gene>
    <name evidence="1" type="ORF">BJ322DRAFT_1160747</name>
</gene>
<organism evidence="1 2">
    <name type="scientific">Thelephora terrestris</name>
    <dbReference type="NCBI Taxonomy" id="56493"/>
    <lineage>
        <taxon>Eukaryota</taxon>
        <taxon>Fungi</taxon>
        <taxon>Dikarya</taxon>
        <taxon>Basidiomycota</taxon>
        <taxon>Agaricomycotina</taxon>
        <taxon>Agaricomycetes</taxon>
        <taxon>Thelephorales</taxon>
        <taxon>Thelephoraceae</taxon>
        <taxon>Thelephora</taxon>
    </lineage>
</organism>
<evidence type="ECO:0000313" key="2">
    <source>
        <dbReference type="Proteomes" id="UP000736335"/>
    </source>
</evidence>
<evidence type="ECO:0000313" key="1">
    <source>
        <dbReference type="EMBL" id="KAF9782489.1"/>
    </source>
</evidence>
<accession>A0A9P6L446</accession>
<proteinExistence type="predicted"/>
<dbReference type="Proteomes" id="UP000736335">
    <property type="component" value="Unassembled WGS sequence"/>
</dbReference>